<dbReference type="PATRIC" id="fig|768679.9.peg.34"/>
<dbReference type="HOGENOM" id="CLU_812867_0_0_2"/>
<dbReference type="Gene3D" id="1.20.950.20">
    <property type="entry name" value="Transmembrane di-heme cytochromes, Chain C"/>
    <property type="match status" value="1"/>
</dbReference>
<dbReference type="KEGG" id="ttn:TTX_0032"/>
<feature type="transmembrane region" description="Helical" evidence="1">
    <location>
        <begin position="66"/>
        <end position="87"/>
    </location>
</feature>
<dbReference type="Proteomes" id="UP000002654">
    <property type="component" value="Chromosome"/>
</dbReference>
<name>G4RQ74_THETK</name>
<organism evidence="2 3">
    <name type="scientific">Thermoproteus tenax (strain ATCC 35583 / DSM 2078 / JCM 9277 / NBRC 100435 / Kra 1)</name>
    <dbReference type="NCBI Taxonomy" id="768679"/>
    <lineage>
        <taxon>Archaea</taxon>
        <taxon>Thermoproteota</taxon>
        <taxon>Thermoprotei</taxon>
        <taxon>Thermoproteales</taxon>
        <taxon>Thermoproteaceae</taxon>
        <taxon>Thermoproteus</taxon>
    </lineage>
</organism>
<dbReference type="GeneID" id="11263039"/>
<dbReference type="GO" id="GO:0022904">
    <property type="term" value="P:respiratory electron transport chain"/>
    <property type="evidence" value="ECO:0007669"/>
    <property type="project" value="InterPro"/>
</dbReference>
<feature type="transmembrane region" description="Helical" evidence="1">
    <location>
        <begin position="289"/>
        <end position="311"/>
    </location>
</feature>
<proteinExistence type="predicted"/>
<keyword evidence="1" id="KW-1133">Transmembrane helix</keyword>
<reference evidence="2 3" key="1">
    <citation type="journal article" date="2011" name="PLoS ONE">
        <title>The complete genome sequence of Thermoproteus tenax: a physiologically versatile member of the Crenarchaeota.</title>
        <authorList>
            <person name="Siebers B."/>
            <person name="Zaparty M."/>
            <person name="Raddatz G."/>
            <person name="Tjaden B."/>
            <person name="Albers S.V."/>
            <person name="Bell S.D."/>
            <person name="Blombach F."/>
            <person name="Kletzin A."/>
            <person name="Kyrpides N."/>
            <person name="Lanz C."/>
            <person name="Plagens A."/>
            <person name="Rampp M."/>
            <person name="Rosinus A."/>
            <person name="von Jan M."/>
            <person name="Makarova K.S."/>
            <person name="Klenk H.P."/>
            <person name="Schuster S.C."/>
            <person name="Hensel R."/>
        </authorList>
    </citation>
    <scope>NUCLEOTIDE SEQUENCE [LARGE SCALE GENOMIC DNA]</scope>
    <source>
        <strain evidence="3">ATCC 35583 / DSM 2078 / JCM 9277 / NBRC 100435 / Kra 1</strain>
    </source>
</reference>
<feature type="transmembrane region" description="Helical" evidence="1">
    <location>
        <begin position="107"/>
        <end position="129"/>
    </location>
</feature>
<keyword evidence="1" id="KW-0812">Transmembrane</keyword>
<feature type="transmembrane region" description="Helical" evidence="1">
    <location>
        <begin position="167"/>
        <end position="190"/>
    </location>
</feature>
<evidence type="ECO:0000256" key="1">
    <source>
        <dbReference type="SAM" id="Phobius"/>
    </source>
</evidence>
<evidence type="ECO:0000313" key="3">
    <source>
        <dbReference type="Proteomes" id="UP000002654"/>
    </source>
</evidence>
<dbReference type="InterPro" id="IPR016174">
    <property type="entry name" value="Di-haem_cyt_TM"/>
</dbReference>
<dbReference type="GO" id="GO:0016020">
    <property type="term" value="C:membrane"/>
    <property type="evidence" value="ECO:0007669"/>
    <property type="project" value="InterPro"/>
</dbReference>
<gene>
    <name evidence="2" type="primary">isp1</name>
    <name evidence="2" type="ordered locus">TTX_0032</name>
</gene>
<feature type="transmembrane region" description="Helical" evidence="1">
    <location>
        <begin position="7"/>
        <end position="27"/>
    </location>
</feature>
<dbReference type="EMBL" id="FN869859">
    <property type="protein sequence ID" value="CCC80711.1"/>
    <property type="molecule type" value="Genomic_DNA"/>
</dbReference>
<dbReference type="STRING" id="768679.TTX_0032"/>
<dbReference type="OrthoDB" id="145083at2157"/>
<dbReference type="RefSeq" id="WP_014125969.1">
    <property type="nucleotide sequence ID" value="NC_016070.1"/>
</dbReference>
<dbReference type="PaxDb" id="768679-TTX_0032"/>
<evidence type="ECO:0000313" key="2">
    <source>
        <dbReference type="EMBL" id="CCC80711.1"/>
    </source>
</evidence>
<feature type="transmembrane region" description="Helical" evidence="1">
    <location>
        <begin position="211"/>
        <end position="231"/>
    </location>
</feature>
<dbReference type="AlphaFoldDB" id="G4RQ74"/>
<feature type="transmembrane region" description="Helical" evidence="1">
    <location>
        <begin position="255"/>
        <end position="277"/>
    </location>
</feature>
<accession>G4RQ74</accession>
<sequence length="341" mass="39730">MPSARLIGSFIATSITVGLTWVILYYLAWVPLSETWPEFWSYFTTYGIRLNSLTFWTLLVDVFFDVLIILVIIYGTIWVLGHFAAYASRYDYFKSLMNTPKIQRWSVWQRVQHIIMFLTLVITAYTGFVTMFDANPTWREFYINGVYAAAGTPPFFLWPAQTGPVPLMILIHVWAGIIMGVLVIAHFAYYGVRVLIDLAKRRGPILDRWPLLRFYTWGFVKYIVARTIWLFKPSHKLPEWTHKYDPEQLFEYWGVYWGIAILGIPGAIMAVWGPSAFDGLAFLFHTKEAVLAVSFLLLVHLTYTHFMPHIFPYNSMFHSGKIPEGIVKEEHPAWYKQLKQQ</sequence>
<keyword evidence="1" id="KW-0472">Membrane</keyword>
<protein>
    <submittedName>
        <fullName evidence="2">Ni,Fe-hydrogenase, cytochrome b subunit</fullName>
    </submittedName>
</protein>
<dbReference type="SUPFAM" id="SSF81342">
    <property type="entry name" value="Transmembrane di-heme cytochromes"/>
    <property type="match status" value="1"/>
</dbReference>
<dbReference type="eggNOG" id="arCOG05636">
    <property type="taxonomic scope" value="Archaea"/>
</dbReference>
<keyword evidence="3" id="KW-1185">Reference proteome</keyword>